<keyword evidence="5" id="KW-1278">Translocase</keyword>
<accession>A0A1R4G411</accession>
<dbReference type="GeneID" id="303173277"/>
<dbReference type="InterPro" id="IPR003439">
    <property type="entry name" value="ABC_transporter-like_ATP-bd"/>
</dbReference>
<keyword evidence="1" id="KW-0813">Transport</keyword>
<dbReference type="InterPro" id="IPR027417">
    <property type="entry name" value="P-loop_NTPase"/>
</dbReference>
<dbReference type="Proteomes" id="UP000195787">
    <property type="component" value="Unassembled WGS sequence"/>
</dbReference>
<gene>
    <name evidence="8" type="ORF">CZ674_08645</name>
</gene>
<dbReference type="SUPFAM" id="SSF52540">
    <property type="entry name" value="P-loop containing nucleoside triphosphate hydrolases"/>
    <property type="match status" value="1"/>
</dbReference>
<evidence type="ECO:0000256" key="5">
    <source>
        <dbReference type="ARBA" id="ARBA00022967"/>
    </source>
</evidence>
<evidence type="ECO:0000256" key="4">
    <source>
        <dbReference type="ARBA" id="ARBA00022840"/>
    </source>
</evidence>
<sequence length="240" mass="26281">MSISITIDQYSKSFGDNSVLRDLNLDIPAGQFVALVGKSGCGKSTLLRSVAGLEEATGGRVLLDDQHITKPHEQLRIMFQDDRLLPWRSVLQNVAITATDHDRAVESLQAVGLADKVDQWPASLSGGQRQRVALARALASSPEVILFDEPLGALDALTRLEMQRLIEGLWQQRGFTSLLVTHDVGEAVSFADRVIVLADGGIALDLEIDLPRPRLRDPAFLAHENTLLDAILHEPERSHS</sequence>
<dbReference type="PANTHER" id="PTHR42788:SF17">
    <property type="entry name" value="ALIPHATIC SULFONATES IMPORT ATP-BINDING PROTEIN SSUB"/>
    <property type="match status" value="1"/>
</dbReference>
<dbReference type="RefSeq" id="WP_086992151.1">
    <property type="nucleotide sequence ID" value="NZ_FUHU01000037.1"/>
</dbReference>
<reference evidence="8 9" key="1">
    <citation type="submission" date="2017-02" db="EMBL/GenBank/DDBJ databases">
        <authorList>
            <person name="Peterson S.W."/>
        </authorList>
    </citation>
    <scope>NUCLEOTIDE SEQUENCE [LARGE SCALE GENOMIC DNA]</scope>
    <source>
        <strain evidence="8 9">LMG 22410</strain>
    </source>
</reference>
<feature type="domain" description="ABC transporter" evidence="7">
    <location>
        <begin position="5"/>
        <end position="224"/>
    </location>
</feature>
<dbReference type="CDD" id="cd03293">
    <property type="entry name" value="ABC_NrtD_SsuB_transporters"/>
    <property type="match status" value="1"/>
</dbReference>
<name>A0A1R4G411_9MICO</name>
<evidence type="ECO:0000313" key="9">
    <source>
        <dbReference type="Proteomes" id="UP000195787"/>
    </source>
</evidence>
<dbReference type="Pfam" id="PF00005">
    <property type="entry name" value="ABC_tran"/>
    <property type="match status" value="1"/>
</dbReference>
<organism evidence="8 9">
    <name type="scientific">Agrococcus casei LMG 22410</name>
    <dbReference type="NCBI Taxonomy" id="1255656"/>
    <lineage>
        <taxon>Bacteria</taxon>
        <taxon>Bacillati</taxon>
        <taxon>Actinomycetota</taxon>
        <taxon>Actinomycetes</taxon>
        <taxon>Micrococcales</taxon>
        <taxon>Microbacteriaceae</taxon>
        <taxon>Agrococcus</taxon>
    </lineage>
</organism>
<dbReference type="PROSITE" id="PS50893">
    <property type="entry name" value="ABC_TRANSPORTER_2"/>
    <property type="match status" value="1"/>
</dbReference>
<evidence type="ECO:0000256" key="3">
    <source>
        <dbReference type="ARBA" id="ARBA00022741"/>
    </source>
</evidence>
<evidence type="ECO:0000256" key="2">
    <source>
        <dbReference type="ARBA" id="ARBA00022475"/>
    </source>
</evidence>
<dbReference type="GO" id="GO:0016887">
    <property type="term" value="F:ATP hydrolysis activity"/>
    <property type="evidence" value="ECO:0007669"/>
    <property type="project" value="InterPro"/>
</dbReference>
<dbReference type="PROSITE" id="PS00211">
    <property type="entry name" value="ABC_TRANSPORTER_1"/>
    <property type="match status" value="1"/>
</dbReference>
<dbReference type="OrthoDB" id="8773773at2"/>
<evidence type="ECO:0000313" key="8">
    <source>
        <dbReference type="EMBL" id="SJM62980.1"/>
    </source>
</evidence>
<dbReference type="AlphaFoldDB" id="A0A1R4G411"/>
<keyword evidence="3" id="KW-0547">Nucleotide-binding</keyword>
<keyword evidence="9" id="KW-1185">Reference proteome</keyword>
<evidence type="ECO:0000256" key="6">
    <source>
        <dbReference type="ARBA" id="ARBA00023136"/>
    </source>
</evidence>
<evidence type="ECO:0000256" key="1">
    <source>
        <dbReference type="ARBA" id="ARBA00022448"/>
    </source>
</evidence>
<dbReference type="EMBL" id="FUHU01000037">
    <property type="protein sequence ID" value="SJM62980.1"/>
    <property type="molecule type" value="Genomic_DNA"/>
</dbReference>
<keyword evidence="2" id="KW-1003">Cell membrane</keyword>
<dbReference type="PANTHER" id="PTHR42788">
    <property type="entry name" value="TAURINE IMPORT ATP-BINDING PROTEIN-RELATED"/>
    <property type="match status" value="1"/>
</dbReference>
<dbReference type="InterPro" id="IPR017871">
    <property type="entry name" value="ABC_transporter-like_CS"/>
</dbReference>
<proteinExistence type="predicted"/>
<dbReference type="Gene3D" id="3.40.50.300">
    <property type="entry name" value="P-loop containing nucleotide triphosphate hydrolases"/>
    <property type="match status" value="1"/>
</dbReference>
<evidence type="ECO:0000259" key="7">
    <source>
        <dbReference type="PROSITE" id="PS50893"/>
    </source>
</evidence>
<dbReference type="InterPro" id="IPR050166">
    <property type="entry name" value="ABC_transporter_ATP-bind"/>
</dbReference>
<dbReference type="GO" id="GO:0005524">
    <property type="term" value="F:ATP binding"/>
    <property type="evidence" value="ECO:0007669"/>
    <property type="project" value="UniProtKB-KW"/>
</dbReference>
<keyword evidence="6" id="KW-0472">Membrane</keyword>
<protein>
    <submittedName>
        <fullName evidence="8">Alkanesulfonates ABC transporter ATP-binding protein / Sulfonate ABC transporter, ATP-binding subunit SsuB</fullName>
    </submittedName>
</protein>
<keyword evidence="4 8" id="KW-0067">ATP-binding</keyword>
<dbReference type="InterPro" id="IPR003593">
    <property type="entry name" value="AAA+_ATPase"/>
</dbReference>
<dbReference type="SMART" id="SM00382">
    <property type="entry name" value="AAA"/>
    <property type="match status" value="1"/>
</dbReference>